<evidence type="ECO:0000313" key="1">
    <source>
        <dbReference type="EMBL" id="KAK0741553.1"/>
    </source>
</evidence>
<dbReference type="EMBL" id="JAUKUD010000006">
    <property type="protein sequence ID" value="KAK0741553.1"/>
    <property type="molecule type" value="Genomic_DNA"/>
</dbReference>
<evidence type="ECO:0000313" key="2">
    <source>
        <dbReference type="Proteomes" id="UP001172155"/>
    </source>
</evidence>
<keyword evidence="2" id="KW-1185">Reference proteome</keyword>
<gene>
    <name evidence="1" type="ORF">B0T18DRAFT_432645</name>
</gene>
<protein>
    <submittedName>
        <fullName evidence="1">Uncharacterized protein</fullName>
    </submittedName>
</protein>
<proteinExistence type="predicted"/>
<dbReference type="AlphaFoldDB" id="A0AA40K0L5"/>
<organism evidence="1 2">
    <name type="scientific">Schizothecium vesticola</name>
    <dbReference type="NCBI Taxonomy" id="314040"/>
    <lineage>
        <taxon>Eukaryota</taxon>
        <taxon>Fungi</taxon>
        <taxon>Dikarya</taxon>
        <taxon>Ascomycota</taxon>
        <taxon>Pezizomycotina</taxon>
        <taxon>Sordariomycetes</taxon>
        <taxon>Sordariomycetidae</taxon>
        <taxon>Sordariales</taxon>
        <taxon>Schizotheciaceae</taxon>
        <taxon>Schizothecium</taxon>
    </lineage>
</organism>
<sequence>MRFATEGVIFEHVRGHVVGLAMRQRNDHGILLDTKLGVVFWHEAATEFIWFSPFPVISGLATLRPHEQRRVVDGWYGLEANGLNAVEMVKEIYCAHGWPNLELYRKEDCLKAIHAAFAELFTGEWDSEDEEDGE</sequence>
<dbReference type="Proteomes" id="UP001172155">
    <property type="component" value="Unassembled WGS sequence"/>
</dbReference>
<comment type="caution">
    <text evidence="1">The sequence shown here is derived from an EMBL/GenBank/DDBJ whole genome shotgun (WGS) entry which is preliminary data.</text>
</comment>
<accession>A0AA40K0L5</accession>
<name>A0AA40K0L5_9PEZI</name>
<reference evidence="1" key="1">
    <citation type="submission" date="2023-06" db="EMBL/GenBank/DDBJ databases">
        <title>Genome-scale phylogeny and comparative genomics of the fungal order Sordariales.</title>
        <authorList>
            <consortium name="Lawrence Berkeley National Laboratory"/>
            <person name="Hensen N."/>
            <person name="Bonometti L."/>
            <person name="Westerberg I."/>
            <person name="Brannstrom I.O."/>
            <person name="Guillou S."/>
            <person name="Cros-Aarteil S."/>
            <person name="Calhoun S."/>
            <person name="Haridas S."/>
            <person name="Kuo A."/>
            <person name="Mondo S."/>
            <person name="Pangilinan J."/>
            <person name="Riley R."/>
            <person name="LaButti K."/>
            <person name="Andreopoulos B."/>
            <person name="Lipzen A."/>
            <person name="Chen C."/>
            <person name="Yanf M."/>
            <person name="Daum C."/>
            <person name="Ng V."/>
            <person name="Clum A."/>
            <person name="Steindorff A."/>
            <person name="Ohm R."/>
            <person name="Martin F."/>
            <person name="Silar P."/>
            <person name="Natvig D."/>
            <person name="Lalanne C."/>
            <person name="Gautier V."/>
            <person name="Ament-velasquez S.L."/>
            <person name="Kruys A."/>
            <person name="Hutchinson M.I."/>
            <person name="Powell A.J."/>
            <person name="Barry K."/>
            <person name="Miller A.N."/>
            <person name="Grigoriev I.V."/>
            <person name="Debuchy R."/>
            <person name="Gladieux P."/>
            <person name="Thoren M.H."/>
            <person name="Johannesson H."/>
        </authorList>
    </citation>
    <scope>NUCLEOTIDE SEQUENCE</scope>
    <source>
        <strain evidence="1">SMH3187-1</strain>
    </source>
</reference>